<gene>
    <name evidence="12" type="ORF">G1H10_29830</name>
</gene>
<dbReference type="FunFam" id="1.10.10.10:FF:000459">
    <property type="entry name" value="Ferric uptake regulation protein"/>
    <property type="match status" value="1"/>
</dbReference>
<comment type="similarity">
    <text evidence="2">Belongs to the Fur family.</text>
</comment>
<dbReference type="GO" id="GO:0045892">
    <property type="term" value="P:negative regulation of DNA-templated transcription"/>
    <property type="evidence" value="ECO:0007669"/>
    <property type="project" value="TreeGrafter"/>
</dbReference>
<evidence type="ECO:0000256" key="8">
    <source>
        <dbReference type="ARBA" id="ARBA00023015"/>
    </source>
</evidence>
<evidence type="ECO:0000256" key="9">
    <source>
        <dbReference type="ARBA" id="ARBA00023125"/>
    </source>
</evidence>
<comment type="cofactor">
    <cofactor evidence="11">
        <name>Zn(2+)</name>
        <dbReference type="ChEBI" id="CHEBI:29105"/>
    </cofactor>
    <text evidence="11">Binds 1 zinc ion per subunit.</text>
</comment>
<feature type="binding site" evidence="11">
    <location>
        <position position="90"/>
    </location>
    <ligand>
        <name>Zn(2+)</name>
        <dbReference type="ChEBI" id="CHEBI:29105"/>
    </ligand>
</feature>
<dbReference type="Pfam" id="PF01475">
    <property type="entry name" value="FUR"/>
    <property type="match status" value="1"/>
</dbReference>
<feature type="binding site" evidence="11">
    <location>
        <position position="87"/>
    </location>
    <ligand>
        <name>Zn(2+)</name>
        <dbReference type="ChEBI" id="CHEBI:29105"/>
    </ligand>
</feature>
<keyword evidence="6 11" id="KW-0479">Metal-binding</keyword>
<dbReference type="Gene3D" id="1.10.10.10">
    <property type="entry name" value="Winged helix-like DNA-binding domain superfamily/Winged helix DNA-binding domain"/>
    <property type="match status" value="1"/>
</dbReference>
<dbReference type="InterPro" id="IPR043135">
    <property type="entry name" value="Fur_C"/>
</dbReference>
<keyword evidence="8" id="KW-0805">Transcription regulation</keyword>
<feature type="binding site" evidence="11">
    <location>
        <position position="127"/>
    </location>
    <ligand>
        <name>Zn(2+)</name>
        <dbReference type="ChEBI" id="CHEBI:29105"/>
    </ligand>
</feature>
<sequence>MTETTSRLRSTRQSAAVLRLLDEVDGFHSAQEFHAMLRERGMSVGLATVYRIMQRLVDAGEVSVVHGRGQESLYRRCGRERHYHLVCRLCHRAVEVDDAALDAWAATLAREHDFVEVDPTLEVLGLCRRCVAKEER</sequence>
<comment type="caution">
    <text evidence="12">The sequence shown here is derived from an EMBL/GenBank/DDBJ whole genome shotgun (WGS) entry which is preliminary data.</text>
</comment>
<dbReference type="GO" id="GO:0008270">
    <property type="term" value="F:zinc ion binding"/>
    <property type="evidence" value="ECO:0007669"/>
    <property type="project" value="TreeGrafter"/>
</dbReference>
<dbReference type="GO" id="GO:0003700">
    <property type="term" value="F:DNA-binding transcription factor activity"/>
    <property type="evidence" value="ECO:0007669"/>
    <property type="project" value="InterPro"/>
</dbReference>
<dbReference type="InterPro" id="IPR002481">
    <property type="entry name" value="FUR"/>
</dbReference>
<evidence type="ECO:0000256" key="1">
    <source>
        <dbReference type="ARBA" id="ARBA00004496"/>
    </source>
</evidence>
<evidence type="ECO:0000256" key="2">
    <source>
        <dbReference type="ARBA" id="ARBA00007957"/>
    </source>
</evidence>
<reference evidence="12 13" key="1">
    <citation type="submission" date="2020-02" db="EMBL/GenBank/DDBJ databases">
        <authorList>
            <person name="Li X.-J."/>
            <person name="Han X.-M."/>
        </authorList>
    </citation>
    <scope>NUCLEOTIDE SEQUENCE [LARGE SCALE GENOMIC DNA]</scope>
    <source>
        <strain evidence="12 13">CCTCC AB 2017055</strain>
    </source>
</reference>
<dbReference type="PANTHER" id="PTHR33202">
    <property type="entry name" value="ZINC UPTAKE REGULATION PROTEIN"/>
    <property type="match status" value="1"/>
</dbReference>
<dbReference type="PANTHER" id="PTHR33202:SF2">
    <property type="entry name" value="FERRIC UPTAKE REGULATION PROTEIN"/>
    <property type="match status" value="1"/>
</dbReference>
<evidence type="ECO:0000256" key="5">
    <source>
        <dbReference type="ARBA" id="ARBA00022491"/>
    </source>
</evidence>
<name>A0A6L9SGS3_9ACTN</name>
<organism evidence="12 13">
    <name type="scientific">Phytoactinopolyspora halotolerans</name>
    <dbReference type="NCBI Taxonomy" id="1981512"/>
    <lineage>
        <taxon>Bacteria</taxon>
        <taxon>Bacillati</taxon>
        <taxon>Actinomycetota</taxon>
        <taxon>Actinomycetes</taxon>
        <taxon>Jiangellales</taxon>
        <taxon>Jiangellaceae</taxon>
        <taxon>Phytoactinopolyspora</taxon>
    </lineage>
</organism>
<dbReference type="Proteomes" id="UP000475214">
    <property type="component" value="Unassembled WGS sequence"/>
</dbReference>
<dbReference type="InterPro" id="IPR036388">
    <property type="entry name" value="WH-like_DNA-bd_sf"/>
</dbReference>
<evidence type="ECO:0000256" key="10">
    <source>
        <dbReference type="ARBA" id="ARBA00023163"/>
    </source>
</evidence>
<comment type="subunit">
    <text evidence="3">Homodimer.</text>
</comment>
<evidence type="ECO:0000313" key="13">
    <source>
        <dbReference type="Proteomes" id="UP000475214"/>
    </source>
</evidence>
<dbReference type="AlphaFoldDB" id="A0A6L9SGS3"/>
<dbReference type="GO" id="GO:1900376">
    <property type="term" value="P:regulation of secondary metabolite biosynthetic process"/>
    <property type="evidence" value="ECO:0007669"/>
    <property type="project" value="TreeGrafter"/>
</dbReference>
<dbReference type="InterPro" id="IPR036390">
    <property type="entry name" value="WH_DNA-bd_sf"/>
</dbReference>
<evidence type="ECO:0000256" key="4">
    <source>
        <dbReference type="ARBA" id="ARBA00022490"/>
    </source>
</evidence>
<keyword evidence="9" id="KW-0238">DNA-binding</keyword>
<feature type="binding site" evidence="11">
    <location>
        <position position="130"/>
    </location>
    <ligand>
        <name>Zn(2+)</name>
        <dbReference type="ChEBI" id="CHEBI:29105"/>
    </ligand>
</feature>
<keyword evidence="7 11" id="KW-0862">Zinc</keyword>
<keyword evidence="13" id="KW-1185">Reference proteome</keyword>
<dbReference type="CDD" id="cd07153">
    <property type="entry name" value="Fur_like"/>
    <property type="match status" value="1"/>
</dbReference>
<dbReference type="GO" id="GO:0005829">
    <property type="term" value="C:cytosol"/>
    <property type="evidence" value="ECO:0007669"/>
    <property type="project" value="TreeGrafter"/>
</dbReference>
<protein>
    <submittedName>
        <fullName evidence="12">Transcriptional repressor</fullName>
    </submittedName>
</protein>
<dbReference type="GO" id="GO:0000976">
    <property type="term" value="F:transcription cis-regulatory region binding"/>
    <property type="evidence" value="ECO:0007669"/>
    <property type="project" value="TreeGrafter"/>
</dbReference>
<comment type="subcellular location">
    <subcellularLocation>
        <location evidence="1">Cytoplasm</location>
    </subcellularLocation>
</comment>
<dbReference type="SUPFAM" id="SSF46785">
    <property type="entry name" value="Winged helix' DNA-binding domain"/>
    <property type="match status" value="1"/>
</dbReference>
<evidence type="ECO:0000313" key="12">
    <source>
        <dbReference type="EMBL" id="NEE04379.1"/>
    </source>
</evidence>
<keyword evidence="4" id="KW-0963">Cytoplasm</keyword>
<evidence type="ECO:0000256" key="7">
    <source>
        <dbReference type="ARBA" id="ARBA00022833"/>
    </source>
</evidence>
<proteinExistence type="inferred from homology"/>
<dbReference type="EMBL" id="JAAGOA010000033">
    <property type="protein sequence ID" value="NEE04379.1"/>
    <property type="molecule type" value="Genomic_DNA"/>
</dbReference>
<keyword evidence="5" id="KW-0678">Repressor</keyword>
<dbReference type="Gene3D" id="3.30.1490.190">
    <property type="match status" value="1"/>
</dbReference>
<accession>A0A6L9SGS3</accession>
<keyword evidence="10" id="KW-0804">Transcription</keyword>
<evidence type="ECO:0000256" key="3">
    <source>
        <dbReference type="ARBA" id="ARBA00011738"/>
    </source>
</evidence>
<evidence type="ECO:0000256" key="6">
    <source>
        <dbReference type="ARBA" id="ARBA00022723"/>
    </source>
</evidence>
<dbReference type="RefSeq" id="WP_163744859.1">
    <property type="nucleotide sequence ID" value="NZ_JAAGOA010000033.1"/>
</dbReference>
<evidence type="ECO:0000256" key="11">
    <source>
        <dbReference type="PIRSR" id="PIRSR602481-1"/>
    </source>
</evidence>